<dbReference type="Gene3D" id="1.20.120.20">
    <property type="entry name" value="Apolipoprotein"/>
    <property type="match status" value="1"/>
</dbReference>
<evidence type="ECO:0000313" key="3">
    <source>
        <dbReference type="Proteomes" id="UP000218238"/>
    </source>
</evidence>
<dbReference type="EMBL" id="NTFS01000368">
    <property type="protein sequence ID" value="PAX51588.1"/>
    <property type="molecule type" value="Genomic_DNA"/>
</dbReference>
<dbReference type="Proteomes" id="UP000218238">
    <property type="component" value="Unassembled WGS sequence"/>
</dbReference>
<keyword evidence="1" id="KW-0732">Signal</keyword>
<proteinExistence type="predicted"/>
<evidence type="ECO:0000313" key="2">
    <source>
        <dbReference type="EMBL" id="PAX51588.1"/>
    </source>
</evidence>
<comment type="caution">
    <text evidence="2">The sequence shown here is derived from an EMBL/GenBank/DDBJ whole genome shotgun (WGS) entry which is preliminary data.</text>
</comment>
<evidence type="ECO:0000256" key="1">
    <source>
        <dbReference type="SAM" id="SignalP"/>
    </source>
</evidence>
<feature type="signal peptide" evidence="1">
    <location>
        <begin position="1"/>
        <end position="31"/>
    </location>
</feature>
<dbReference type="AlphaFoldDB" id="A0A2A2TD61"/>
<feature type="chain" id="PRO_5013308338" description="CsbD-like domain-containing protein" evidence="1">
    <location>
        <begin position="32"/>
        <end position="196"/>
    </location>
</feature>
<evidence type="ECO:0008006" key="4">
    <source>
        <dbReference type="Google" id="ProtNLM"/>
    </source>
</evidence>
<accession>A0A2A2TD61</accession>
<name>A0A2A2TD61_9CYAN</name>
<gene>
    <name evidence="2" type="ORF">CK510_24020</name>
</gene>
<sequence length="196" mass="21455">MNRITSFVKKIRPLQVLAVVFLSLSLMFSQAFDAIAATTKANSGEKSEYYVSKDGDALNSYEGGMNNFSDVDARASKAENEAKAKAKVLKRQAEKNVKNQSGNIVENVRRVANDSDKFGKKIQNRAESVKDKLGEETENFADSTKQGLRNIKNNAKDAGDYVGEIGDRTVGNPLEGIKEGANNAMDSVKRTLRDAK</sequence>
<organism evidence="2 3">
    <name type="scientific">Brunnivagina elsteri CCALA 953</name>
    <dbReference type="NCBI Taxonomy" id="987040"/>
    <lineage>
        <taxon>Bacteria</taxon>
        <taxon>Bacillati</taxon>
        <taxon>Cyanobacteriota</taxon>
        <taxon>Cyanophyceae</taxon>
        <taxon>Nostocales</taxon>
        <taxon>Calotrichaceae</taxon>
        <taxon>Brunnivagina</taxon>
    </lineage>
</organism>
<reference evidence="2 3" key="1">
    <citation type="submission" date="2017-08" db="EMBL/GenBank/DDBJ databases">
        <title>Draft genome sequence of filamentous cyanobacterium Calothrix elsteri CCALA 953.</title>
        <authorList>
            <person name="Gagunashvili A.N."/>
            <person name="Elster J."/>
            <person name="Andresson O.S."/>
        </authorList>
    </citation>
    <scope>NUCLEOTIDE SEQUENCE [LARGE SCALE GENOMIC DNA]</scope>
    <source>
        <strain evidence="2 3">CCALA 953</strain>
    </source>
</reference>
<dbReference type="OrthoDB" id="513842at2"/>
<keyword evidence="3" id="KW-1185">Reference proteome</keyword>
<dbReference type="RefSeq" id="WP_095724073.1">
    <property type="nucleotide sequence ID" value="NZ_NTFS01000368.1"/>
</dbReference>
<protein>
    <recommendedName>
        <fullName evidence="4">CsbD-like domain-containing protein</fullName>
    </recommendedName>
</protein>